<accession>A0A1P8TG05</accession>
<dbReference type="Proteomes" id="UP000596130">
    <property type="component" value="Chromosome"/>
</dbReference>
<reference evidence="3 5" key="2">
    <citation type="submission" date="2020-12" db="EMBL/GenBank/DDBJ databases">
        <title>Identification and biosynthesis of polyene macrolides produced by Streptomyces alfalfae Men-myco-93-63.</title>
        <authorList>
            <person name="Liu D."/>
            <person name="Li Y."/>
            <person name="Liu L."/>
            <person name="Han X."/>
            <person name="Shen F."/>
        </authorList>
    </citation>
    <scope>NUCLEOTIDE SEQUENCE [LARGE SCALE GENOMIC DNA]</scope>
    <source>
        <strain evidence="3 5">Men-myco-93-63</strain>
    </source>
</reference>
<dbReference type="Proteomes" id="UP000187191">
    <property type="component" value="Chromosome"/>
</dbReference>
<dbReference type="SUPFAM" id="SSF54427">
    <property type="entry name" value="NTF2-like"/>
    <property type="match status" value="1"/>
</dbReference>
<dbReference type="Gene3D" id="3.10.450.50">
    <property type="match status" value="1"/>
</dbReference>
<organism evidence="3 5">
    <name type="scientific">Streptomyces alfalfae</name>
    <dbReference type="NCBI Taxonomy" id="1642299"/>
    <lineage>
        <taxon>Bacteria</taxon>
        <taxon>Bacillati</taxon>
        <taxon>Actinomycetota</taxon>
        <taxon>Actinomycetes</taxon>
        <taxon>Kitasatosporales</taxon>
        <taxon>Streptomycetaceae</taxon>
        <taxon>Streptomyces</taxon>
    </lineage>
</organism>
<keyword evidence="4" id="KW-1185">Reference proteome</keyword>
<dbReference type="InterPro" id="IPR032710">
    <property type="entry name" value="NTF2-like_dom_sf"/>
</dbReference>
<evidence type="ECO:0000313" key="2">
    <source>
        <dbReference type="EMBL" id="APY86564.1"/>
    </source>
</evidence>
<dbReference type="EMBL" id="CP065959">
    <property type="protein sequence ID" value="QQC91178.1"/>
    <property type="molecule type" value="Genomic_DNA"/>
</dbReference>
<gene>
    <name evidence="2" type="ORF">A7J05_13295</name>
    <name evidence="3" type="ORF">I8755_24285</name>
</gene>
<name>A0A1P8TG05_9ACTN</name>
<dbReference type="RefSeq" id="WP_062780878.1">
    <property type="nucleotide sequence ID" value="NZ_CP015588.1"/>
</dbReference>
<dbReference type="InterPro" id="IPR037401">
    <property type="entry name" value="SnoaL-like"/>
</dbReference>
<evidence type="ECO:0000313" key="5">
    <source>
        <dbReference type="Proteomes" id="UP000596130"/>
    </source>
</evidence>
<dbReference type="OrthoDB" id="9808719at2"/>
<proteinExistence type="predicted"/>
<dbReference type="Pfam" id="PF12680">
    <property type="entry name" value="SnoaL_2"/>
    <property type="match status" value="1"/>
</dbReference>
<dbReference type="AlphaFoldDB" id="A0A1P8TG05"/>
<reference evidence="2 4" key="1">
    <citation type="submission" date="2016-05" db="EMBL/GenBank/DDBJ databases">
        <authorList>
            <person name="Gu J."/>
        </authorList>
    </citation>
    <scope>NUCLEOTIDE SEQUENCE [LARGE SCALE GENOMIC DNA]</scope>
    <source>
        <strain evidence="2 4">ACCC40021</strain>
    </source>
</reference>
<feature type="domain" description="SnoaL-like" evidence="1">
    <location>
        <begin position="8"/>
        <end position="110"/>
    </location>
</feature>
<evidence type="ECO:0000259" key="1">
    <source>
        <dbReference type="Pfam" id="PF12680"/>
    </source>
</evidence>
<protein>
    <submittedName>
        <fullName evidence="3">Nuclear transport factor 2 family protein</fullName>
    </submittedName>
    <submittedName>
        <fullName evidence="2">Polyketide cyclase</fullName>
    </submittedName>
</protein>
<sequence>MSDLNTTVTRYLAIWNEADADKRSAAIAELFTADAPYIDPLAAVEGHEGIGAVIAGARDQFKGLSFELIGTVDAHHNIARFQWGLVTEPGSEPIAIGFDVAVTAEDGRIQGVYGFLDKVPAA</sequence>
<evidence type="ECO:0000313" key="3">
    <source>
        <dbReference type="EMBL" id="QQC91178.1"/>
    </source>
</evidence>
<evidence type="ECO:0000313" key="4">
    <source>
        <dbReference type="Proteomes" id="UP000187191"/>
    </source>
</evidence>
<dbReference type="KEGG" id="ssia:A7J05_13295"/>
<dbReference type="EMBL" id="CP015588">
    <property type="protein sequence ID" value="APY86564.1"/>
    <property type="molecule type" value="Genomic_DNA"/>
</dbReference>